<dbReference type="InterPro" id="IPR014710">
    <property type="entry name" value="RmlC-like_jellyroll"/>
</dbReference>
<name>A0ABT6KR14_9MICO</name>
<dbReference type="InterPro" id="IPR052044">
    <property type="entry name" value="PKS_Associated_Protein"/>
</dbReference>
<dbReference type="PANTHER" id="PTHR36114:SF1">
    <property type="entry name" value="16.7 KDA PROTEIN IN WHIE LOCUS"/>
    <property type="match status" value="1"/>
</dbReference>
<evidence type="ECO:0000313" key="2">
    <source>
        <dbReference type="EMBL" id="MDH6182215.1"/>
    </source>
</evidence>
<dbReference type="Pfam" id="PF07883">
    <property type="entry name" value="Cupin_2"/>
    <property type="match status" value="1"/>
</dbReference>
<evidence type="ECO:0000313" key="3">
    <source>
        <dbReference type="Proteomes" id="UP001160142"/>
    </source>
</evidence>
<dbReference type="SUPFAM" id="SSF51182">
    <property type="entry name" value="RmlC-like cupins"/>
    <property type="match status" value="1"/>
</dbReference>
<reference evidence="2 3" key="1">
    <citation type="submission" date="2023-04" db="EMBL/GenBank/DDBJ databases">
        <title>Genome Encyclopedia of Bacteria and Archaea VI: Functional Genomics of Type Strains.</title>
        <authorList>
            <person name="Whitman W."/>
        </authorList>
    </citation>
    <scope>NUCLEOTIDE SEQUENCE [LARGE SCALE GENOMIC DNA]</scope>
    <source>
        <strain evidence="2 3">SG_E_30_P1</strain>
    </source>
</reference>
<dbReference type="Gene3D" id="2.60.120.10">
    <property type="entry name" value="Jelly Rolls"/>
    <property type="match status" value="1"/>
</dbReference>
<dbReference type="InterPro" id="IPR011051">
    <property type="entry name" value="RmlC_Cupin_sf"/>
</dbReference>
<comment type="caution">
    <text evidence="2">The sequence shown here is derived from an EMBL/GenBank/DDBJ whole genome shotgun (WGS) entry which is preliminary data.</text>
</comment>
<keyword evidence="3" id="KW-1185">Reference proteome</keyword>
<accession>A0ABT6KR14</accession>
<dbReference type="PANTHER" id="PTHR36114">
    <property type="entry name" value="16.7 KDA PROTEIN IN WHIE LOCUS"/>
    <property type="match status" value="1"/>
</dbReference>
<sequence length="131" mass="13816">MTKPDDVATRVLDWGTIKWLVSPETDPGTGMTMCEVIVYPGKGHAEHNHPDAEETIYVISGTGSQTVGGAGPFDIAPGDAVYVPLGEMHSTMNTGWAPLHILVTYNPAGAERAIDADPTVRILPPGEPPVA</sequence>
<feature type="domain" description="Cupin type-2" evidence="1">
    <location>
        <begin position="36"/>
        <end position="105"/>
    </location>
</feature>
<dbReference type="InterPro" id="IPR013096">
    <property type="entry name" value="Cupin_2"/>
</dbReference>
<dbReference type="EMBL" id="JARXVQ010000001">
    <property type="protein sequence ID" value="MDH6182215.1"/>
    <property type="molecule type" value="Genomic_DNA"/>
</dbReference>
<proteinExistence type="predicted"/>
<gene>
    <name evidence="2" type="ORF">M2152_002397</name>
</gene>
<dbReference type="RefSeq" id="WP_322134500.1">
    <property type="nucleotide sequence ID" value="NZ_CP085036.1"/>
</dbReference>
<organism evidence="2 3">
    <name type="scientific">Antiquaquibacter oligotrophicus</name>
    <dbReference type="NCBI Taxonomy" id="2880260"/>
    <lineage>
        <taxon>Bacteria</taxon>
        <taxon>Bacillati</taxon>
        <taxon>Actinomycetota</taxon>
        <taxon>Actinomycetes</taxon>
        <taxon>Micrococcales</taxon>
        <taxon>Microbacteriaceae</taxon>
        <taxon>Antiquaquibacter</taxon>
    </lineage>
</organism>
<evidence type="ECO:0000259" key="1">
    <source>
        <dbReference type="Pfam" id="PF07883"/>
    </source>
</evidence>
<protein>
    <submittedName>
        <fullName evidence="2">Oxalate decarboxylase/phosphoglucose isomerase-like protein (Cupin superfamily)</fullName>
    </submittedName>
</protein>
<dbReference type="Proteomes" id="UP001160142">
    <property type="component" value="Unassembled WGS sequence"/>
</dbReference>